<gene>
    <name evidence="1" type="ORF">C2G38_2042552</name>
</gene>
<evidence type="ECO:0000313" key="2">
    <source>
        <dbReference type="Proteomes" id="UP000266673"/>
    </source>
</evidence>
<organism evidence="1 2">
    <name type="scientific">Gigaspora rosea</name>
    <dbReference type="NCBI Taxonomy" id="44941"/>
    <lineage>
        <taxon>Eukaryota</taxon>
        <taxon>Fungi</taxon>
        <taxon>Fungi incertae sedis</taxon>
        <taxon>Mucoromycota</taxon>
        <taxon>Glomeromycotina</taxon>
        <taxon>Glomeromycetes</taxon>
        <taxon>Diversisporales</taxon>
        <taxon>Gigasporaceae</taxon>
        <taxon>Gigaspora</taxon>
    </lineage>
</organism>
<accession>A0A397UN71</accession>
<sequence>MWEYLSKFAVSIVADWLGQFYIRKAIVQKVLLDNQNVPEFVMAFLPIMGPLYVSLNARQLVFLKNSFLFHDLYKSIFGSRRNLGQKPRPWQIDLILYIIHLAWFEIVDFIYLKFGYTCKNIEFLYLTNLFNNLIPLVLDVYAIHYREGNWLAYEDACMRCWSDLFLQFDRKNYKRAPIMFFSDIFYWMETGHPIINMIIDHLASLSDCPVELFHSIVRRHTTNSSTAQQLRSTAHLIYQQRHNNDFQQHFVHSVKYPYSPKQLWALSQKCAIEILEMFAKIYRAPNQNYFVIDSSNNINTYKLLSLGYEITDCHLLRGFVTLKKPDLNILCDSTYCNYSNDLSNESILAWGMVTIVIAYRINNLNVLFI</sequence>
<comment type="caution">
    <text evidence="1">The sequence shown here is derived from an EMBL/GenBank/DDBJ whole genome shotgun (WGS) entry which is preliminary data.</text>
</comment>
<evidence type="ECO:0000313" key="1">
    <source>
        <dbReference type="EMBL" id="RIB11584.1"/>
    </source>
</evidence>
<keyword evidence="2" id="KW-1185">Reference proteome</keyword>
<dbReference type="Proteomes" id="UP000266673">
    <property type="component" value="Unassembled WGS sequence"/>
</dbReference>
<dbReference type="EMBL" id="QKWP01001117">
    <property type="protein sequence ID" value="RIB11584.1"/>
    <property type="molecule type" value="Genomic_DNA"/>
</dbReference>
<reference evidence="1 2" key="1">
    <citation type="submission" date="2018-06" db="EMBL/GenBank/DDBJ databases">
        <title>Comparative genomics reveals the genomic features of Rhizophagus irregularis, R. cerebriforme, R. diaphanum and Gigaspora rosea, and their symbiotic lifestyle signature.</title>
        <authorList>
            <person name="Morin E."/>
            <person name="San Clemente H."/>
            <person name="Chen E.C.H."/>
            <person name="De La Providencia I."/>
            <person name="Hainaut M."/>
            <person name="Kuo A."/>
            <person name="Kohler A."/>
            <person name="Murat C."/>
            <person name="Tang N."/>
            <person name="Roy S."/>
            <person name="Loubradou J."/>
            <person name="Henrissat B."/>
            <person name="Grigoriev I.V."/>
            <person name="Corradi N."/>
            <person name="Roux C."/>
            <person name="Martin F.M."/>
        </authorList>
    </citation>
    <scope>NUCLEOTIDE SEQUENCE [LARGE SCALE GENOMIC DNA]</scope>
    <source>
        <strain evidence="1 2">DAOM 194757</strain>
    </source>
</reference>
<proteinExistence type="predicted"/>
<dbReference type="AlphaFoldDB" id="A0A397UN71"/>
<name>A0A397UN71_9GLOM</name>
<dbReference type="OrthoDB" id="2433237at2759"/>
<protein>
    <submittedName>
        <fullName evidence="1">Uncharacterized protein</fullName>
    </submittedName>
</protein>